<feature type="domain" description="F-box" evidence="1">
    <location>
        <begin position="4"/>
        <end position="53"/>
    </location>
</feature>
<accession>A0A074RLJ7</accession>
<dbReference type="OrthoDB" id="2745718at2759"/>
<evidence type="ECO:0000313" key="2">
    <source>
        <dbReference type="EMBL" id="KEP47986.1"/>
    </source>
</evidence>
<dbReference type="HOGENOM" id="CLU_007279_2_0_1"/>
<dbReference type="InterPro" id="IPR036047">
    <property type="entry name" value="F-box-like_dom_sf"/>
</dbReference>
<dbReference type="Proteomes" id="UP000027456">
    <property type="component" value="Unassembled WGS sequence"/>
</dbReference>
<keyword evidence="3" id="KW-1185">Reference proteome</keyword>
<protein>
    <submittedName>
        <fullName evidence="2">Putative F-box protein</fullName>
    </submittedName>
</protein>
<dbReference type="InterPro" id="IPR001810">
    <property type="entry name" value="F-box_dom"/>
</dbReference>
<name>A0A074RLJ7_9AGAM</name>
<dbReference type="EMBL" id="AZST01000603">
    <property type="protein sequence ID" value="KEP47986.1"/>
    <property type="molecule type" value="Genomic_DNA"/>
</dbReference>
<dbReference type="PROSITE" id="PS50181">
    <property type="entry name" value="FBOX"/>
    <property type="match status" value="1"/>
</dbReference>
<dbReference type="Pfam" id="PF00646">
    <property type="entry name" value="F-box"/>
    <property type="match status" value="1"/>
</dbReference>
<reference evidence="2 3" key="1">
    <citation type="submission" date="2013-12" db="EMBL/GenBank/DDBJ databases">
        <authorList>
            <person name="Cubeta M."/>
            <person name="Pakala S."/>
            <person name="Fedorova N."/>
            <person name="Thomas E."/>
            <person name="Dean R."/>
            <person name="Jabaji S."/>
            <person name="Neate S."/>
            <person name="Toda T."/>
            <person name="Tavantzis S."/>
            <person name="Vilgalys R."/>
            <person name="Bharathan N."/>
            <person name="Pakala S."/>
            <person name="Losada L.S."/>
            <person name="Zafar N."/>
            <person name="Nierman W."/>
        </authorList>
    </citation>
    <scope>NUCLEOTIDE SEQUENCE [LARGE SCALE GENOMIC DNA]</scope>
    <source>
        <strain evidence="2 3">123E</strain>
    </source>
</reference>
<dbReference type="AlphaFoldDB" id="A0A074RLJ7"/>
<proteinExistence type="predicted"/>
<dbReference type="CDD" id="cd09917">
    <property type="entry name" value="F-box_SF"/>
    <property type="match status" value="1"/>
</dbReference>
<evidence type="ECO:0000259" key="1">
    <source>
        <dbReference type="PROSITE" id="PS50181"/>
    </source>
</evidence>
<gene>
    <name evidence="2" type="ORF">V565_137390</name>
</gene>
<organism evidence="2 3">
    <name type="scientific">Rhizoctonia solani 123E</name>
    <dbReference type="NCBI Taxonomy" id="1423351"/>
    <lineage>
        <taxon>Eukaryota</taxon>
        <taxon>Fungi</taxon>
        <taxon>Dikarya</taxon>
        <taxon>Basidiomycota</taxon>
        <taxon>Agaricomycotina</taxon>
        <taxon>Agaricomycetes</taxon>
        <taxon>Cantharellales</taxon>
        <taxon>Ceratobasidiaceae</taxon>
        <taxon>Rhizoctonia</taxon>
    </lineage>
</organism>
<sequence length="590" mass="66832">MIRPLPITCFPNEVLVHTLHHCNYRAIIRFSMTCKRAYKIVRNSVSLQLHIELEVNGFEIIDQSTKTSICYSSVLEELKGYRNAWLNLRFVRIQQRIIPNFLHMEWNIKHGAYIGGFRESNLEHPEDNQLDRIEIIHLCSPVTSPPLDFKKKFKSFRVDVGQNLVVLIECVKESPSFAFAYVHLHHTITGLPHPLARFPTLTVRFKGTPNAMEPDILVLDDNLVIKFLGPGNVASGYGYDILLWNWKSGLLLGIIHLETSADLSFLDKSYLFAFCPLIDSASGSQESDQVALHIYRIPIVTPDYQEPAEAHSPSYQTLKPILILQFPKVHKAYQLEGYALASVPLLGDPAYEGSTNVVYAHATTIALQLLIISLAMHDDEHKLDDLDYCIFVNTDRIFDYLSDSNTQETVVMSWSQWGTESTRWFLDTDSLSASAAEVFGSLYPIWDLDRGLGTHQHLSIFEFNPQIVRRHMHAFGILDQEGVLEVGKTSSSRSCTMGDLKMPLILAASDASADQDISMHMIGSNTKTVINEGFEEPVESSLPFMVVTRVQRMPRHQSWQIQGDYLVGVPIKMFDDSETPFSLYKLQISP</sequence>
<comment type="caution">
    <text evidence="2">The sequence shown here is derived from an EMBL/GenBank/DDBJ whole genome shotgun (WGS) entry which is preliminary data.</text>
</comment>
<evidence type="ECO:0000313" key="3">
    <source>
        <dbReference type="Proteomes" id="UP000027456"/>
    </source>
</evidence>
<dbReference type="SUPFAM" id="SSF81383">
    <property type="entry name" value="F-box domain"/>
    <property type="match status" value="1"/>
</dbReference>